<dbReference type="Pfam" id="PF10324">
    <property type="entry name" value="7TM_GPCR_Srw"/>
    <property type="match status" value="1"/>
</dbReference>
<gene>
    <name evidence="7" type="ORF">MGAL_10B046222</name>
</gene>
<dbReference type="PRINTS" id="PR00237">
    <property type="entry name" value="GPCRRHODOPSN"/>
</dbReference>
<evidence type="ECO:0000313" key="8">
    <source>
        <dbReference type="Proteomes" id="UP000596742"/>
    </source>
</evidence>
<feature type="transmembrane region" description="Helical" evidence="5">
    <location>
        <begin position="91"/>
        <end position="110"/>
    </location>
</feature>
<organism evidence="7 8">
    <name type="scientific">Mytilus galloprovincialis</name>
    <name type="common">Mediterranean mussel</name>
    <dbReference type="NCBI Taxonomy" id="29158"/>
    <lineage>
        <taxon>Eukaryota</taxon>
        <taxon>Metazoa</taxon>
        <taxon>Spiralia</taxon>
        <taxon>Lophotrochozoa</taxon>
        <taxon>Mollusca</taxon>
        <taxon>Bivalvia</taxon>
        <taxon>Autobranchia</taxon>
        <taxon>Pteriomorphia</taxon>
        <taxon>Mytilida</taxon>
        <taxon>Mytiloidea</taxon>
        <taxon>Mytilidae</taxon>
        <taxon>Mytilinae</taxon>
        <taxon>Mytilus</taxon>
    </lineage>
</organism>
<dbReference type="PANTHER" id="PTHR46273:SF4">
    <property type="entry name" value="AT19640P"/>
    <property type="match status" value="1"/>
</dbReference>
<dbReference type="InterPro" id="IPR000276">
    <property type="entry name" value="GPCR_Rhodpsn"/>
</dbReference>
<feature type="transmembrane region" description="Helical" evidence="5">
    <location>
        <begin position="130"/>
        <end position="163"/>
    </location>
</feature>
<evidence type="ECO:0000256" key="1">
    <source>
        <dbReference type="ARBA" id="ARBA00004370"/>
    </source>
</evidence>
<name>A0A8B6D1L5_MYTGA</name>
<comment type="caution">
    <text evidence="7">The sequence shown here is derived from an EMBL/GenBank/DDBJ whole genome shotgun (WGS) entry which is preliminary data.</text>
</comment>
<reference evidence="7" key="1">
    <citation type="submission" date="2018-11" db="EMBL/GenBank/DDBJ databases">
        <authorList>
            <person name="Alioto T."/>
            <person name="Alioto T."/>
        </authorList>
    </citation>
    <scope>NUCLEOTIDE SEQUENCE</scope>
</reference>
<dbReference type="CDD" id="cd14978">
    <property type="entry name" value="7tmA_FMRFamide_R-like"/>
    <property type="match status" value="1"/>
</dbReference>
<dbReference type="PROSITE" id="PS50262">
    <property type="entry name" value="G_PROTEIN_RECEP_F1_2"/>
    <property type="match status" value="1"/>
</dbReference>
<feature type="transmembrane region" description="Helical" evidence="5">
    <location>
        <begin position="305"/>
        <end position="326"/>
    </location>
</feature>
<comment type="subcellular location">
    <subcellularLocation>
        <location evidence="1">Membrane</location>
    </subcellularLocation>
</comment>
<feature type="transmembrane region" description="Helical" evidence="5">
    <location>
        <begin position="249"/>
        <end position="273"/>
    </location>
</feature>
<evidence type="ECO:0000256" key="4">
    <source>
        <dbReference type="ARBA" id="ARBA00023136"/>
    </source>
</evidence>
<dbReference type="GO" id="GO:0008528">
    <property type="term" value="F:G protein-coupled peptide receptor activity"/>
    <property type="evidence" value="ECO:0007669"/>
    <property type="project" value="InterPro"/>
</dbReference>
<dbReference type="OrthoDB" id="5864054at2759"/>
<dbReference type="InterPro" id="IPR053219">
    <property type="entry name" value="GPCR_Dmsr-1"/>
</dbReference>
<dbReference type="GO" id="GO:0005886">
    <property type="term" value="C:plasma membrane"/>
    <property type="evidence" value="ECO:0007669"/>
    <property type="project" value="TreeGrafter"/>
</dbReference>
<evidence type="ECO:0000256" key="2">
    <source>
        <dbReference type="ARBA" id="ARBA00022692"/>
    </source>
</evidence>
<feature type="transmembrane region" description="Helical" evidence="5">
    <location>
        <begin position="183"/>
        <end position="201"/>
    </location>
</feature>
<evidence type="ECO:0000256" key="3">
    <source>
        <dbReference type="ARBA" id="ARBA00022989"/>
    </source>
</evidence>
<proteinExistence type="predicted"/>
<dbReference type="EMBL" id="UYJE01002780">
    <property type="protein sequence ID" value="VDI13488.1"/>
    <property type="molecule type" value="Genomic_DNA"/>
</dbReference>
<dbReference type="AlphaFoldDB" id="A0A8B6D1L5"/>
<dbReference type="InterPro" id="IPR017452">
    <property type="entry name" value="GPCR_Rhodpsn_7TM"/>
</dbReference>
<keyword evidence="2 5" id="KW-0812">Transmembrane</keyword>
<protein>
    <recommendedName>
        <fullName evidence="6">G-protein coupled receptors family 1 profile domain-containing protein</fullName>
    </recommendedName>
</protein>
<evidence type="ECO:0000259" key="6">
    <source>
        <dbReference type="PROSITE" id="PS50262"/>
    </source>
</evidence>
<dbReference type="SUPFAM" id="SSF81321">
    <property type="entry name" value="Family A G protein-coupled receptor-like"/>
    <property type="match status" value="1"/>
</dbReference>
<keyword evidence="8" id="KW-1185">Reference proteome</keyword>
<accession>A0A8B6D1L5</accession>
<keyword evidence="3 5" id="KW-1133">Transmembrane helix</keyword>
<keyword evidence="4 5" id="KW-0472">Membrane</keyword>
<sequence length="408" mass="46449">MSVTLSNITSIVTSSMNSTERMNTSPVTCAPGDALFTSVNSSSLTPLQVFGVAYAYLHGYISICVCLFGFMANMANIIVLTRKNMISSTNFILTWLAIADLFTMLDYFPFAVHFYILKDVDLPPLFTRGYGWICFLLFHGSFSICCHTIAIWLTIALAIFRFLYIWFPTRGSTLCSLDHAKKVIVVIIVSTIIFTIPNVIANDFDFVNVCEKTINTTNTSTVIYKREKIYKWKLRQENAFFQFNESLNFFVQASLMKIIPCIMLTLLTILLVVAMHRAYKRRMALKNKGKKEDSDKHNEHNRTTLMLLAVVVLFLITELPQGIMTILNIVDIERFYESVYMPLGDLFDITALCNNAINFVLYCTMSTQFRETFRQTFCSCCPKIRPGWRKMGVAHAERNGATVTTTHV</sequence>
<feature type="domain" description="G-protein coupled receptors family 1 profile" evidence="6">
    <location>
        <begin position="72"/>
        <end position="362"/>
    </location>
</feature>
<feature type="transmembrane region" description="Helical" evidence="5">
    <location>
        <begin position="346"/>
        <end position="365"/>
    </location>
</feature>
<evidence type="ECO:0000256" key="5">
    <source>
        <dbReference type="SAM" id="Phobius"/>
    </source>
</evidence>
<evidence type="ECO:0000313" key="7">
    <source>
        <dbReference type="EMBL" id="VDI13488.1"/>
    </source>
</evidence>
<dbReference type="PANTHER" id="PTHR46273">
    <property type="entry name" value="MYOSUPPRESSIN RECEPTOR 1, ISOFORM B-RELATED"/>
    <property type="match status" value="1"/>
</dbReference>
<dbReference type="Proteomes" id="UP000596742">
    <property type="component" value="Unassembled WGS sequence"/>
</dbReference>
<dbReference type="Gene3D" id="1.20.1070.10">
    <property type="entry name" value="Rhodopsin 7-helix transmembrane proteins"/>
    <property type="match status" value="1"/>
</dbReference>
<dbReference type="InterPro" id="IPR019427">
    <property type="entry name" value="7TM_GPCR_serpentine_rcpt_Srw"/>
</dbReference>
<feature type="transmembrane region" description="Helical" evidence="5">
    <location>
        <begin position="53"/>
        <end position="79"/>
    </location>
</feature>